<feature type="non-terminal residue" evidence="1">
    <location>
        <position position="99"/>
    </location>
</feature>
<gene>
    <name evidence="1" type="primary">der_18</name>
    <name evidence="1" type="ORF">g.146375</name>
</gene>
<proteinExistence type="predicted"/>
<evidence type="ECO:0000313" key="1">
    <source>
        <dbReference type="EMBL" id="JAT66388.1"/>
    </source>
</evidence>
<protein>
    <submittedName>
        <fullName evidence="1">GTPase Der</fullName>
    </submittedName>
</protein>
<reference evidence="1" key="1">
    <citation type="submission" date="2015-07" db="EMBL/GenBank/DDBJ databases">
        <title>Transcriptome Assembly of Anthurium amnicola.</title>
        <authorList>
            <person name="Suzuki J."/>
        </authorList>
    </citation>
    <scope>NUCLEOTIDE SEQUENCE</scope>
</reference>
<accession>A0A1D1ZHM4</accession>
<feature type="non-terminal residue" evidence="1">
    <location>
        <position position="1"/>
    </location>
</feature>
<dbReference type="EMBL" id="GDJX01001548">
    <property type="protein sequence ID" value="JAT66388.1"/>
    <property type="molecule type" value="Transcribed_RNA"/>
</dbReference>
<dbReference type="AlphaFoldDB" id="A0A1D1ZHM4"/>
<organism evidence="1">
    <name type="scientific">Anthurium amnicola</name>
    <dbReference type="NCBI Taxonomy" id="1678845"/>
    <lineage>
        <taxon>Eukaryota</taxon>
        <taxon>Viridiplantae</taxon>
        <taxon>Streptophyta</taxon>
        <taxon>Embryophyta</taxon>
        <taxon>Tracheophyta</taxon>
        <taxon>Spermatophyta</taxon>
        <taxon>Magnoliopsida</taxon>
        <taxon>Liliopsida</taxon>
        <taxon>Araceae</taxon>
        <taxon>Pothoideae</taxon>
        <taxon>Potheae</taxon>
        <taxon>Anthurium</taxon>
    </lineage>
</organism>
<name>A0A1D1ZHM4_9ARAE</name>
<sequence length="99" mass="11091">KEEYGSLVAVSNDPIIREVKAHEDISKAIVLFEEHSLPLTSKKGDRIEDWSDSIVQFGQLIGVVFDGKEDVVLSFIEKMRRNEALQRSAKMRGTGCGIK</sequence>